<proteinExistence type="predicted"/>
<gene>
    <name evidence="1" type="ORF">SAMN05421737_11533</name>
</gene>
<dbReference type="Proteomes" id="UP000242662">
    <property type="component" value="Unassembled WGS sequence"/>
</dbReference>
<evidence type="ECO:0000313" key="2">
    <source>
        <dbReference type="Proteomes" id="UP000242662"/>
    </source>
</evidence>
<dbReference type="OrthoDB" id="2971867at2"/>
<sequence>MLGVMLTEKEVEEIAYLLKRELEEILSDLSDNRLEPIVQVAMKEKYGLVYGLYKRFTRPEEWSQYALSSNLLNKTPFDKKG</sequence>
<dbReference type="AlphaFoldDB" id="A0A1G6P7D3"/>
<dbReference type="EMBL" id="FMYM01000015">
    <property type="protein sequence ID" value="SDC75999.1"/>
    <property type="molecule type" value="Genomic_DNA"/>
</dbReference>
<accession>A0A1G6P7D3</accession>
<organism evidence="1 2">
    <name type="scientific">Shouchella lonarensis</name>
    <dbReference type="NCBI Taxonomy" id="1464122"/>
    <lineage>
        <taxon>Bacteria</taxon>
        <taxon>Bacillati</taxon>
        <taxon>Bacillota</taxon>
        <taxon>Bacilli</taxon>
        <taxon>Bacillales</taxon>
        <taxon>Bacillaceae</taxon>
        <taxon>Shouchella</taxon>
    </lineage>
</organism>
<keyword evidence="2" id="KW-1185">Reference proteome</keyword>
<name>A0A1G6P7D3_9BACI</name>
<reference evidence="2" key="1">
    <citation type="submission" date="2016-09" db="EMBL/GenBank/DDBJ databases">
        <authorList>
            <person name="Varghese N."/>
            <person name="Submissions S."/>
        </authorList>
    </citation>
    <scope>NUCLEOTIDE SEQUENCE [LARGE SCALE GENOMIC DNA]</scope>
    <source>
        <strain evidence="2">25nlg</strain>
    </source>
</reference>
<protein>
    <submittedName>
        <fullName evidence="1">Uncharacterized protein</fullName>
    </submittedName>
</protein>
<dbReference type="STRING" id="1464122.SAMN05421737_11533"/>
<evidence type="ECO:0000313" key="1">
    <source>
        <dbReference type="EMBL" id="SDC75999.1"/>
    </source>
</evidence>
<dbReference type="RefSeq" id="WP_090776709.1">
    <property type="nucleotide sequence ID" value="NZ_FMYM01000015.1"/>
</dbReference>